<dbReference type="GO" id="GO:0008276">
    <property type="term" value="F:protein methyltransferase activity"/>
    <property type="evidence" value="ECO:0000318"/>
    <property type="project" value="GO_Central"/>
</dbReference>
<evidence type="ECO:0000256" key="1">
    <source>
        <dbReference type="ARBA" id="ARBA00001541"/>
    </source>
</evidence>
<evidence type="ECO:0000256" key="7">
    <source>
        <dbReference type="SAM" id="MobiDB-lite"/>
    </source>
</evidence>
<feature type="domain" description="CheR-type methyltransferase" evidence="8">
    <location>
        <begin position="1"/>
        <end position="279"/>
    </location>
</feature>
<gene>
    <name evidence="9" type="ordered locus">Caur_0847</name>
</gene>
<evidence type="ECO:0000256" key="3">
    <source>
        <dbReference type="ARBA" id="ARBA00022603"/>
    </source>
</evidence>
<dbReference type="EnsemblBacteria" id="ABY34080">
    <property type="protein sequence ID" value="ABY34080"/>
    <property type="gene ID" value="Caur_0847"/>
</dbReference>
<comment type="catalytic activity">
    <reaction evidence="1">
        <text>L-glutamyl-[protein] + S-adenosyl-L-methionine = [protein]-L-glutamate 5-O-methyl ester + S-adenosyl-L-homocysteine</text>
        <dbReference type="Rhea" id="RHEA:24452"/>
        <dbReference type="Rhea" id="RHEA-COMP:10208"/>
        <dbReference type="Rhea" id="RHEA-COMP:10311"/>
        <dbReference type="ChEBI" id="CHEBI:29973"/>
        <dbReference type="ChEBI" id="CHEBI:57856"/>
        <dbReference type="ChEBI" id="CHEBI:59789"/>
        <dbReference type="ChEBI" id="CHEBI:82795"/>
        <dbReference type="EC" id="2.1.1.80"/>
    </reaction>
</comment>
<evidence type="ECO:0000259" key="8">
    <source>
        <dbReference type="PROSITE" id="PS50123"/>
    </source>
</evidence>
<dbReference type="Gene3D" id="1.10.155.10">
    <property type="entry name" value="Chemotaxis receptor methyltransferase CheR, N-terminal domain"/>
    <property type="match status" value="1"/>
</dbReference>
<dbReference type="CDD" id="cd02440">
    <property type="entry name" value="AdoMet_MTases"/>
    <property type="match status" value="1"/>
</dbReference>
<feature type="repeat" description="TPR" evidence="6">
    <location>
        <begin position="373"/>
        <end position="406"/>
    </location>
</feature>
<evidence type="ECO:0000256" key="2">
    <source>
        <dbReference type="ARBA" id="ARBA00012534"/>
    </source>
</evidence>
<dbReference type="STRING" id="324602.Caur_0847"/>
<dbReference type="SMART" id="SM00138">
    <property type="entry name" value="MeTrc"/>
    <property type="match status" value="1"/>
</dbReference>
<dbReference type="GO" id="GO:0008983">
    <property type="term" value="F:protein-glutamate O-methyltransferase activity"/>
    <property type="evidence" value="ECO:0007669"/>
    <property type="project" value="UniProtKB-EC"/>
</dbReference>
<keyword evidence="3 9" id="KW-0489">Methyltransferase</keyword>
<keyword evidence="6" id="KW-0802">TPR repeat</keyword>
<sequence length="471" mass="52700">MLMLSDELYHRFATLLRQRAGLCYPEQRRADLTHGLQRLALHLGVESFAQLLAMVESRPSAWDELIAELTIGETYFFRNAAQFAALRDIILPDLMQRRATMRYLRLWSAGCATGEEPYSLAITLHEVLPANPPWQVSILATDINRRFLNRAREARYGNWSFRETPDDLRDRYFVAEPEKGLWRLRDDIRRTVTFAQLNLAEPTYPAPHLGIVAFDLIFCRNVMIYFDEETTRQVVQRLYDALVPGGWLVVGHAEPNVVLYRQFETHNAPGTILYRKPLQAPLFTNASTPVQSGPVVPAPPPALPASPVSLSLPPPPRASSAPISSGVLSSASPPAPVRAEDLLHVARTAADRGDWQQAQTQIEALIKAHPLFAPAYHLQGQIAEHLGHLEAALAAYRRSVYLDPRLIVGYIGMAHVYTQLQQPDAARRTLRSAQTLLGALADSQVVDDATGSTAAELRNYVRLLMEKVDLR</sequence>
<dbReference type="InterPro" id="IPR036804">
    <property type="entry name" value="CheR_N_sf"/>
</dbReference>
<dbReference type="Pfam" id="PF13432">
    <property type="entry name" value="TPR_16"/>
    <property type="match status" value="1"/>
</dbReference>
<dbReference type="EC" id="2.1.1.80" evidence="2"/>
<dbReference type="Pfam" id="PF01739">
    <property type="entry name" value="CheR"/>
    <property type="match status" value="1"/>
</dbReference>
<dbReference type="InParanoid" id="A9WGY5"/>
<reference evidence="10" key="1">
    <citation type="journal article" date="2011" name="BMC Genomics">
        <title>Complete genome sequence of the filamentous anoxygenic phototrophic bacterium Chloroflexus aurantiacus.</title>
        <authorList>
            <person name="Tang K.H."/>
            <person name="Barry K."/>
            <person name="Chertkov O."/>
            <person name="Dalin E."/>
            <person name="Han C.S."/>
            <person name="Hauser L.J."/>
            <person name="Honchak B.M."/>
            <person name="Karbach L.E."/>
            <person name="Land M.L."/>
            <person name="Lapidus A."/>
            <person name="Larimer F.W."/>
            <person name="Mikhailova N."/>
            <person name="Pitluck S."/>
            <person name="Pierson B.K."/>
            <person name="Blankenship R.E."/>
        </authorList>
    </citation>
    <scope>NUCLEOTIDE SEQUENCE [LARGE SCALE GENOMIC DNA]</scope>
    <source>
        <strain evidence="10">ATCC 29366 / DSM 635 / J-10-fl</strain>
    </source>
</reference>
<dbReference type="InterPro" id="IPR050903">
    <property type="entry name" value="Bact_Chemotaxis_MeTrfase"/>
</dbReference>
<feature type="region of interest" description="Disordered" evidence="7">
    <location>
        <begin position="307"/>
        <end position="332"/>
    </location>
</feature>
<dbReference type="eggNOG" id="COG1352">
    <property type="taxonomic scope" value="Bacteria"/>
</dbReference>
<dbReference type="FunCoup" id="A9WGY5">
    <property type="interactions" value="119"/>
</dbReference>
<keyword evidence="5" id="KW-0949">S-adenosyl-L-methionine</keyword>
<proteinExistence type="predicted"/>
<dbReference type="PROSITE" id="PS50123">
    <property type="entry name" value="CHER"/>
    <property type="match status" value="1"/>
</dbReference>
<protein>
    <recommendedName>
        <fullName evidence="2">protein-glutamate O-methyltransferase</fullName>
        <ecNumber evidence="2">2.1.1.80</ecNumber>
    </recommendedName>
</protein>
<organism evidence="9 10">
    <name type="scientific">Chloroflexus aurantiacus (strain ATCC 29366 / DSM 635 / J-10-fl)</name>
    <dbReference type="NCBI Taxonomy" id="324602"/>
    <lineage>
        <taxon>Bacteria</taxon>
        <taxon>Bacillati</taxon>
        <taxon>Chloroflexota</taxon>
        <taxon>Chloroflexia</taxon>
        <taxon>Chloroflexales</taxon>
        <taxon>Chloroflexineae</taxon>
        <taxon>Chloroflexaceae</taxon>
        <taxon>Chloroflexus</taxon>
    </lineage>
</organism>
<evidence type="ECO:0000256" key="6">
    <source>
        <dbReference type="PROSITE-ProRule" id="PRU00339"/>
    </source>
</evidence>
<keyword evidence="4 9" id="KW-0808">Transferase</keyword>
<keyword evidence="10" id="KW-1185">Reference proteome</keyword>
<dbReference type="InterPro" id="IPR019734">
    <property type="entry name" value="TPR_rpt"/>
</dbReference>
<dbReference type="InterPro" id="IPR029063">
    <property type="entry name" value="SAM-dependent_MTases_sf"/>
</dbReference>
<dbReference type="HOGENOM" id="CLU_025854_4_1_0"/>
<dbReference type="SUPFAM" id="SSF53335">
    <property type="entry name" value="S-adenosyl-L-methionine-dependent methyltransferases"/>
    <property type="match status" value="1"/>
</dbReference>
<dbReference type="Gene3D" id="3.40.50.150">
    <property type="entry name" value="Vaccinia Virus protein VP39"/>
    <property type="match status" value="1"/>
</dbReference>
<dbReference type="InterPro" id="IPR000780">
    <property type="entry name" value="CheR_MeTrfase"/>
</dbReference>
<dbReference type="GO" id="GO:0032259">
    <property type="term" value="P:methylation"/>
    <property type="evidence" value="ECO:0007669"/>
    <property type="project" value="UniProtKB-KW"/>
</dbReference>
<dbReference type="PATRIC" id="fig|324602.8.peg.972"/>
<dbReference type="EMBL" id="CP000909">
    <property type="protein sequence ID" value="ABY34080.1"/>
    <property type="molecule type" value="Genomic_DNA"/>
</dbReference>
<evidence type="ECO:0000256" key="4">
    <source>
        <dbReference type="ARBA" id="ARBA00022679"/>
    </source>
</evidence>
<dbReference type="PROSITE" id="PS50005">
    <property type="entry name" value="TPR"/>
    <property type="match status" value="1"/>
</dbReference>
<dbReference type="Gene3D" id="1.25.40.10">
    <property type="entry name" value="Tetratricopeptide repeat domain"/>
    <property type="match status" value="1"/>
</dbReference>
<name>A9WGY5_CHLAA</name>
<evidence type="ECO:0000313" key="9">
    <source>
        <dbReference type="EMBL" id="ABY34080.1"/>
    </source>
</evidence>
<dbReference type="InterPro" id="IPR022642">
    <property type="entry name" value="CheR_C"/>
</dbReference>
<evidence type="ECO:0000256" key="5">
    <source>
        <dbReference type="ARBA" id="ARBA00022691"/>
    </source>
</evidence>
<dbReference type="KEGG" id="cau:Caur_0847"/>
<dbReference type="Proteomes" id="UP000002008">
    <property type="component" value="Chromosome"/>
</dbReference>
<dbReference type="PANTHER" id="PTHR24422:SF19">
    <property type="entry name" value="CHEMOTAXIS PROTEIN METHYLTRANSFERASE"/>
    <property type="match status" value="1"/>
</dbReference>
<evidence type="ECO:0000313" key="10">
    <source>
        <dbReference type="Proteomes" id="UP000002008"/>
    </source>
</evidence>
<dbReference type="PANTHER" id="PTHR24422">
    <property type="entry name" value="CHEMOTAXIS PROTEIN METHYLTRANSFERASE"/>
    <property type="match status" value="1"/>
</dbReference>
<dbReference type="InterPro" id="IPR011990">
    <property type="entry name" value="TPR-like_helical_dom_sf"/>
</dbReference>
<dbReference type="SUPFAM" id="SSF48452">
    <property type="entry name" value="TPR-like"/>
    <property type="match status" value="1"/>
</dbReference>
<dbReference type="AlphaFoldDB" id="A9WGY5"/>
<dbReference type="eggNOG" id="COG0457">
    <property type="taxonomic scope" value="Bacteria"/>
</dbReference>
<dbReference type="SUPFAM" id="SSF47757">
    <property type="entry name" value="Chemotaxis receptor methyltransferase CheR, N-terminal domain"/>
    <property type="match status" value="1"/>
</dbReference>
<dbReference type="SMART" id="SM00028">
    <property type="entry name" value="TPR"/>
    <property type="match status" value="3"/>
</dbReference>
<accession>A9WGY5</accession>
<dbReference type="PRINTS" id="PR00996">
    <property type="entry name" value="CHERMTFRASE"/>
</dbReference>